<name>A0ABV4CQT7_9PSEU</name>
<protein>
    <submittedName>
        <fullName evidence="1">Uncharacterized protein</fullName>
    </submittedName>
</protein>
<dbReference type="Proteomes" id="UP001564626">
    <property type="component" value="Unassembled WGS sequence"/>
</dbReference>
<evidence type="ECO:0000313" key="1">
    <source>
        <dbReference type="EMBL" id="MEY8043459.1"/>
    </source>
</evidence>
<comment type="caution">
    <text evidence="1">The sequence shown here is derived from an EMBL/GenBank/DDBJ whole genome shotgun (WGS) entry which is preliminary data.</text>
</comment>
<proteinExistence type="predicted"/>
<organism evidence="1 2">
    <name type="scientific">Saccharopolyspora cebuensis</name>
    <dbReference type="NCBI Taxonomy" id="418759"/>
    <lineage>
        <taxon>Bacteria</taxon>
        <taxon>Bacillati</taxon>
        <taxon>Actinomycetota</taxon>
        <taxon>Actinomycetes</taxon>
        <taxon>Pseudonocardiales</taxon>
        <taxon>Pseudonocardiaceae</taxon>
        <taxon>Saccharopolyspora</taxon>
    </lineage>
</organism>
<accession>A0ABV4CQT7</accession>
<reference evidence="1 2" key="1">
    <citation type="submission" date="2024-08" db="EMBL/GenBank/DDBJ databases">
        <title>Genome mining of Saccharopolyspora cebuensis PGLac3 from Nigerian medicinal plant.</title>
        <authorList>
            <person name="Ezeobiora C.E."/>
            <person name="Igbokwe N.H."/>
            <person name="Amin D.H."/>
            <person name="Mendie U.E."/>
        </authorList>
    </citation>
    <scope>NUCLEOTIDE SEQUENCE [LARGE SCALE GENOMIC DNA]</scope>
    <source>
        <strain evidence="1 2">PGLac3</strain>
    </source>
</reference>
<dbReference type="EMBL" id="JBGEHV010000097">
    <property type="protein sequence ID" value="MEY8043459.1"/>
    <property type="molecule type" value="Genomic_DNA"/>
</dbReference>
<keyword evidence="2" id="KW-1185">Reference proteome</keyword>
<dbReference type="RefSeq" id="WP_345364313.1">
    <property type="nucleotide sequence ID" value="NZ_BAABII010000011.1"/>
</dbReference>
<sequence>MQRFEHAARAVGWDGDLVPDVDVLGARFTAVARLRPEVHRWRTDHGWVPELDPHRFRPSADAHPHDQVPVAAVDLVGILVPVSRARHALRACGTLMTLAPCTVVLPPNYPYRAWSMLELDYYGIGVVSGGQDDPAELVVRPEDRSAEFGSSTFGRWLLEVLYSRLLEHDRERTENPT</sequence>
<evidence type="ECO:0000313" key="2">
    <source>
        <dbReference type="Proteomes" id="UP001564626"/>
    </source>
</evidence>
<gene>
    <name evidence="1" type="ORF">AB8O55_28970</name>
</gene>